<gene>
    <name evidence="2" type="ORF">BKA67DRAFT_591102</name>
</gene>
<dbReference type="GO" id="GO:0016740">
    <property type="term" value="F:transferase activity"/>
    <property type="evidence" value="ECO:0007669"/>
    <property type="project" value="UniProtKB-KW"/>
</dbReference>
<comment type="caution">
    <text evidence="2">The sequence shown here is derived from an EMBL/GenBank/DDBJ whole genome shotgun (WGS) entry which is preliminary data.</text>
</comment>
<evidence type="ECO:0000313" key="3">
    <source>
        <dbReference type="Proteomes" id="UP000758603"/>
    </source>
</evidence>
<dbReference type="RefSeq" id="XP_045962083.1">
    <property type="nucleotide sequence ID" value="XM_046104669.1"/>
</dbReference>
<dbReference type="AlphaFoldDB" id="A0A9P8UTD2"/>
<sequence>MAHFAAHALGDLDLWSIPSMRWGERHEADTNSSPEIAAYQVNLARGGIVFSMHSNHYASDVVGGSNFTRRLAENCCAISNNTPFSEWDPRLIDVTHFTKDLPEEALVDGPPLQQRHADHPEQACVVFHLPLSKAAQLKEMAIPWTVDLVPHQISTFDATCAYIWRMLSKVRAPLYRPDLSKKLWWAEAVDVRGRLESPPFEEDIMKRMMRNILASAFSDMTDIEQLTAAEVISDAPLAILARYIRRLTNSCTQQHLESLIDAIAKIRDKRSTSLRVDAHPSMSMFVTDHRKGDISSFDFGFAKPITYRHLWGSLITTGLILIYAPICSDASPDEVCMFTITKEKELVPKLLEDPEWTKYFEYRGVD</sequence>
<protein>
    <submittedName>
        <fullName evidence="2">Uncharacterized protein</fullName>
    </submittedName>
</protein>
<reference evidence="2" key="1">
    <citation type="journal article" date="2021" name="Nat. Commun.">
        <title>Genetic determinants of endophytism in the Arabidopsis root mycobiome.</title>
        <authorList>
            <person name="Mesny F."/>
            <person name="Miyauchi S."/>
            <person name="Thiergart T."/>
            <person name="Pickel B."/>
            <person name="Atanasova L."/>
            <person name="Karlsson M."/>
            <person name="Huettel B."/>
            <person name="Barry K.W."/>
            <person name="Haridas S."/>
            <person name="Chen C."/>
            <person name="Bauer D."/>
            <person name="Andreopoulos W."/>
            <person name="Pangilinan J."/>
            <person name="LaButti K."/>
            <person name="Riley R."/>
            <person name="Lipzen A."/>
            <person name="Clum A."/>
            <person name="Drula E."/>
            <person name="Henrissat B."/>
            <person name="Kohler A."/>
            <person name="Grigoriev I.V."/>
            <person name="Martin F.M."/>
            <person name="Hacquard S."/>
        </authorList>
    </citation>
    <scope>NUCLEOTIDE SEQUENCE</scope>
    <source>
        <strain evidence="2">MPI-SDFR-AT-0073</strain>
    </source>
</reference>
<dbReference type="Proteomes" id="UP000758603">
    <property type="component" value="Unassembled WGS sequence"/>
</dbReference>
<keyword evidence="3" id="KW-1185">Reference proteome</keyword>
<dbReference type="PANTHER" id="PTHR31896:SF13">
    <property type="entry name" value="TRICHOTHECENE 3-O-ACETYLTRANSFERASE"/>
    <property type="match status" value="1"/>
</dbReference>
<dbReference type="OrthoDB" id="671439at2759"/>
<dbReference type="InterPro" id="IPR023213">
    <property type="entry name" value="CAT-like_dom_sf"/>
</dbReference>
<keyword evidence="1" id="KW-0808">Transferase</keyword>
<evidence type="ECO:0000256" key="1">
    <source>
        <dbReference type="ARBA" id="ARBA00022679"/>
    </source>
</evidence>
<dbReference type="PANTHER" id="PTHR31896">
    <property type="entry name" value="FAMILY REGULATORY PROTEIN, PUTATIVE (AFU_ORTHOLOGUE AFUA_3G14730)-RELATED"/>
    <property type="match status" value="1"/>
</dbReference>
<accession>A0A9P8UTD2</accession>
<evidence type="ECO:0000313" key="2">
    <source>
        <dbReference type="EMBL" id="KAH6657849.1"/>
    </source>
</evidence>
<dbReference type="Gene3D" id="3.30.559.10">
    <property type="entry name" value="Chloramphenicol acetyltransferase-like domain"/>
    <property type="match status" value="2"/>
</dbReference>
<dbReference type="Pfam" id="PF02458">
    <property type="entry name" value="Transferase"/>
    <property type="match status" value="1"/>
</dbReference>
<proteinExistence type="predicted"/>
<dbReference type="GeneID" id="70133560"/>
<name>A0A9P8UTD2_9PEZI</name>
<dbReference type="EMBL" id="JAGPXC010000002">
    <property type="protein sequence ID" value="KAH6657849.1"/>
    <property type="molecule type" value="Genomic_DNA"/>
</dbReference>
<dbReference type="InterPro" id="IPR051283">
    <property type="entry name" value="Sec_Metabolite_Acyltrans"/>
</dbReference>
<organism evidence="2 3">
    <name type="scientific">Truncatella angustata</name>
    <dbReference type="NCBI Taxonomy" id="152316"/>
    <lineage>
        <taxon>Eukaryota</taxon>
        <taxon>Fungi</taxon>
        <taxon>Dikarya</taxon>
        <taxon>Ascomycota</taxon>
        <taxon>Pezizomycotina</taxon>
        <taxon>Sordariomycetes</taxon>
        <taxon>Xylariomycetidae</taxon>
        <taxon>Amphisphaeriales</taxon>
        <taxon>Sporocadaceae</taxon>
        <taxon>Truncatella</taxon>
    </lineage>
</organism>